<evidence type="ECO:0000313" key="3">
    <source>
        <dbReference type="Proteomes" id="UP001175001"/>
    </source>
</evidence>
<evidence type="ECO:0000256" key="1">
    <source>
        <dbReference type="SAM" id="MobiDB-lite"/>
    </source>
</evidence>
<evidence type="ECO:0000313" key="2">
    <source>
        <dbReference type="EMBL" id="KAK0618623.1"/>
    </source>
</evidence>
<name>A0AA40BYY6_9PEZI</name>
<dbReference type="Proteomes" id="UP001175001">
    <property type="component" value="Unassembled WGS sequence"/>
</dbReference>
<feature type="compositionally biased region" description="Polar residues" evidence="1">
    <location>
        <begin position="82"/>
        <end position="95"/>
    </location>
</feature>
<dbReference type="AlphaFoldDB" id="A0AA40BYY6"/>
<proteinExistence type="predicted"/>
<organism evidence="2 3">
    <name type="scientific">Lasiodiplodia hormozganensis</name>
    <dbReference type="NCBI Taxonomy" id="869390"/>
    <lineage>
        <taxon>Eukaryota</taxon>
        <taxon>Fungi</taxon>
        <taxon>Dikarya</taxon>
        <taxon>Ascomycota</taxon>
        <taxon>Pezizomycotina</taxon>
        <taxon>Dothideomycetes</taxon>
        <taxon>Dothideomycetes incertae sedis</taxon>
        <taxon>Botryosphaeriales</taxon>
        <taxon>Botryosphaeriaceae</taxon>
        <taxon>Lasiodiplodia</taxon>
    </lineage>
</organism>
<feature type="region of interest" description="Disordered" evidence="1">
    <location>
        <begin position="68"/>
        <end position="111"/>
    </location>
</feature>
<sequence>MEEERPPTPIIIAGTTVSVTMRVRPLARDGSAAQSPVWSSIVERRHANHSGIPASESFGRAFSAMEARMHQEQRERMQQRRPSSTVPQLVASPQNGRRPPGIEEPMSTSARTKAGLRRFAHKLKKLFFLKKAAPTPEQAQCPCFHYPPEGWRFCRYDEHVAEGIRGIAAREIALG</sequence>
<reference evidence="2" key="1">
    <citation type="submission" date="2023-06" db="EMBL/GenBank/DDBJ databases">
        <title>Multi-omics analyses reveal the molecular pathogenesis toolkit of Lasiodiplodia hormozganensis, a cross-kingdom pathogen.</title>
        <authorList>
            <person name="Felix C."/>
            <person name="Meneses R."/>
            <person name="Goncalves M.F.M."/>
            <person name="Tilleman L."/>
            <person name="Duarte A.S."/>
            <person name="Jorrin-Novo J.V."/>
            <person name="Van De Peer Y."/>
            <person name="Deforce D."/>
            <person name="Van Nieuwerburgh F."/>
            <person name="Esteves A.C."/>
            <person name="Alves A."/>
        </authorList>
    </citation>
    <scope>NUCLEOTIDE SEQUENCE</scope>
    <source>
        <strain evidence="2">CBS 339.90</strain>
    </source>
</reference>
<protein>
    <submittedName>
        <fullName evidence="2">Uncharacterized protein</fullName>
    </submittedName>
</protein>
<accession>A0AA40BYY6</accession>
<dbReference type="EMBL" id="JAUJDW010000183">
    <property type="protein sequence ID" value="KAK0618623.1"/>
    <property type="molecule type" value="Genomic_DNA"/>
</dbReference>
<keyword evidence="3" id="KW-1185">Reference proteome</keyword>
<feature type="compositionally biased region" description="Basic and acidic residues" evidence="1">
    <location>
        <begin position="68"/>
        <end position="78"/>
    </location>
</feature>
<comment type="caution">
    <text evidence="2">The sequence shown here is derived from an EMBL/GenBank/DDBJ whole genome shotgun (WGS) entry which is preliminary data.</text>
</comment>
<gene>
    <name evidence="2" type="ORF">DIS24_g11683</name>
</gene>